<sequence>MKKIVAWVLVILWCGVIFYFSAEDRIVSHDRSSKIKETVEKVIVKVVKENGIDRNIRVRLEYYIRKTGHLLEYFILAVLVFNALWVSGIKGLKLYSVTFYMSLVYASLDEFHQSFVPGRGPQVSDVLLDGVGVAMGILLSAMLRRYRGHHIKMRS</sequence>
<dbReference type="Pfam" id="PF04892">
    <property type="entry name" value="VanZ"/>
    <property type="match status" value="1"/>
</dbReference>
<evidence type="ECO:0000313" key="3">
    <source>
        <dbReference type="EMBL" id="MBB6216386.1"/>
    </source>
</evidence>
<keyword evidence="4" id="KW-1185">Reference proteome</keyword>
<feature type="transmembrane region" description="Helical" evidence="1">
    <location>
        <begin position="70"/>
        <end position="89"/>
    </location>
</feature>
<dbReference type="Proteomes" id="UP000579281">
    <property type="component" value="Unassembled WGS sequence"/>
</dbReference>
<evidence type="ECO:0000313" key="4">
    <source>
        <dbReference type="Proteomes" id="UP000579281"/>
    </source>
</evidence>
<dbReference type="EMBL" id="JACHEN010000014">
    <property type="protein sequence ID" value="MBB6216386.1"/>
    <property type="molecule type" value="Genomic_DNA"/>
</dbReference>
<proteinExistence type="predicted"/>
<evidence type="ECO:0000256" key="1">
    <source>
        <dbReference type="SAM" id="Phobius"/>
    </source>
</evidence>
<comment type="caution">
    <text evidence="3">The sequence shown here is derived from an EMBL/GenBank/DDBJ whole genome shotgun (WGS) entry which is preliminary data.</text>
</comment>
<organism evidence="3 4">
    <name type="scientific">Anaerosolibacter carboniphilus</name>
    <dbReference type="NCBI Taxonomy" id="1417629"/>
    <lineage>
        <taxon>Bacteria</taxon>
        <taxon>Bacillati</taxon>
        <taxon>Bacillota</taxon>
        <taxon>Clostridia</taxon>
        <taxon>Peptostreptococcales</taxon>
        <taxon>Thermotaleaceae</taxon>
        <taxon>Anaerosolibacter</taxon>
    </lineage>
</organism>
<feature type="domain" description="VanZ-like" evidence="2">
    <location>
        <begin position="7"/>
        <end position="143"/>
    </location>
</feature>
<evidence type="ECO:0000259" key="2">
    <source>
        <dbReference type="Pfam" id="PF04892"/>
    </source>
</evidence>
<name>A0A841KS38_9FIRM</name>
<protein>
    <submittedName>
        <fullName evidence="3">VanZ family protein</fullName>
    </submittedName>
</protein>
<gene>
    <name evidence="3" type="ORF">HNQ80_002486</name>
</gene>
<dbReference type="AlphaFoldDB" id="A0A841KS38"/>
<feature type="transmembrane region" description="Helical" evidence="1">
    <location>
        <begin position="6"/>
        <end position="22"/>
    </location>
</feature>
<reference evidence="3 4" key="1">
    <citation type="submission" date="2020-08" db="EMBL/GenBank/DDBJ databases">
        <title>Genomic Encyclopedia of Type Strains, Phase IV (KMG-IV): sequencing the most valuable type-strain genomes for metagenomic binning, comparative biology and taxonomic classification.</title>
        <authorList>
            <person name="Goeker M."/>
        </authorList>
    </citation>
    <scope>NUCLEOTIDE SEQUENCE [LARGE SCALE GENOMIC DNA]</scope>
    <source>
        <strain evidence="3 4">DSM 103526</strain>
    </source>
</reference>
<dbReference type="NCBIfam" id="NF037970">
    <property type="entry name" value="vanZ_1"/>
    <property type="match status" value="1"/>
</dbReference>
<dbReference type="InterPro" id="IPR006976">
    <property type="entry name" value="VanZ-like"/>
</dbReference>
<accession>A0A841KS38</accession>
<keyword evidence="1" id="KW-1133">Transmembrane helix</keyword>
<dbReference type="RefSeq" id="WP_184310921.1">
    <property type="nucleotide sequence ID" value="NZ_JACHEN010000014.1"/>
</dbReference>
<dbReference type="InterPro" id="IPR016747">
    <property type="entry name" value="Phosphotransbutyrylase"/>
</dbReference>
<feature type="transmembrane region" description="Helical" evidence="1">
    <location>
        <begin position="126"/>
        <end position="146"/>
    </location>
</feature>
<dbReference type="PIRSF" id="PIRSF019083">
    <property type="entry name" value="UCP019083_VanZ"/>
    <property type="match status" value="1"/>
</dbReference>
<keyword evidence="1" id="KW-0472">Membrane</keyword>
<keyword evidence="1" id="KW-0812">Transmembrane</keyword>